<accession>A0ACC3D6D8</accession>
<name>A0ACC3D6D8_9PEZI</name>
<protein>
    <submittedName>
        <fullName evidence="1">Uncharacterized protein</fullName>
    </submittedName>
</protein>
<evidence type="ECO:0000313" key="2">
    <source>
        <dbReference type="Proteomes" id="UP001186974"/>
    </source>
</evidence>
<comment type="caution">
    <text evidence="1">The sequence shown here is derived from an EMBL/GenBank/DDBJ whole genome shotgun (WGS) entry which is preliminary data.</text>
</comment>
<keyword evidence="2" id="KW-1185">Reference proteome</keyword>
<gene>
    <name evidence="1" type="ORF">LTS18_004153</name>
</gene>
<sequence>MTSDSPNMDRVLTTTELLEQILLQFPEGRILVKQRVNKYWKAVINGSVKLRRKVFLEPAVCGPVKFLRQGYSLGLFPRPQFFALFSDAQTEDQPSKELVLGKDFKVNPLLCDRQPINITSTVAMRIVHLDSSRLDLSFCDPSPDYATVDSSSTSCSSTYLTQPPITAMNLTVFRNKSRGVSYLINR</sequence>
<dbReference type="EMBL" id="JAWDJW010007315">
    <property type="protein sequence ID" value="KAK3062386.1"/>
    <property type="molecule type" value="Genomic_DNA"/>
</dbReference>
<proteinExistence type="predicted"/>
<dbReference type="Proteomes" id="UP001186974">
    <property type="component" value="Unassembled WGS sequence"/>
</dbReference>
<reference evidence="1" key="1">
    <citation type="submission" date="2024-09" db="EMBL/GenBank/DDBJ databases">
        <title>Black Yeasts Isolated from many extreme environments.</title>
        <authorList>
            <person name="Coleine C."/>
            <person name="Stajich J.E."/>
            <person name="Selbmann L."/>
        </authorList>
    </citation>
    <scope>NUCLEOTIDE SEQUENCE</scope>
    <source>
        <strain evidence="1">CCFEE 5737</strain>
    </source>
</reference>
<organism evidence="1 2">
    <name type="scientific">Coniosporium uncinatum</name>
    <dbReference type="NCBI Taxonomy" id="93489"/>
    <lineage>
        <taxon>Eukaryota</taxon>
        <taxon>Fungi</taxon>
        <taxon>Dikarya</taxon>
        <taxon>Ascomycota</taxon>
        <taxon>Pezizomycotina</taxon>
        <taxon>Dothideomycetes</taxon>
        <taxon>Dothideomycetes incertae sedis</taxon>
        <taxon>Coniosporium</taxon>
    </lineage>
</organism>
<evidence type="ECO:0000313" key="1">
    <source>
        <dbReference type="EMBL" id="KAK3062386.1"/>
    </source>
</evidence>